<dbReference type="InterPro" id="IPR011765">
    <property type="entry name" value="Pept_M16_N"/>
</dbReference>
<dbReference type="GO" id="GO:0046872">
    <property type="term" value="F:metal ion binding"/>
    <property type="evidence" value="ECO:0007669"/>
    <property type="project" value="UniProtKB-KW"/>
</dbReference>
<keyword evidence="6" id="KW-0378">Hydrolase</keyword>
<dbReference type="FunCoup" id="A0A1E7FQP8">
    <property type="interactions" value="268"/>
</dbReference>
<evidence type="ECO:0000256" key="6">
    <source>
        <dbReference type="ARBA" id="ARBA00022801"/>
    </source>
</evidence>
<evidence type="ECO:0000256" key="7">
    <source>
        <dbReference type="ARBA" id="ARBA00022833"/>
    </source>
</evidence>
<comment type="subcellular location">
    <subcellularLocation>
        <location evidence="2">Mitochondrion</location>
    </subcellularLocation>
</comment>
<dbReference type="Pfam" id="PF22516">
    <property type="entry name" value="PreP_C"/>
    <property type="match status" value="1"/>
</dbReference>
<feature type="domain" description="Peptidase M16C associated" evidence="10">
    <location>
        <begin position="481"/>
        <end position="744"/>
    </location>
</feature>
<reference evidence="11 12" key="1">
    <citation type="submission" date="2016-09" db="EMBL/GenBank/DDBJ databases">
        <title>Extensive genetic diversity and differential bi-allelic expression allows diatom success in the polar Southern Ocean.</title>
        <authorList>
            <consortium name="DOE Joint Genome Institute"/>
            <person name="Mock T."/>
            <person name="Otillar R.P."/>
            <person name="Strauss J."/>
            <person name="Dupont C."/>
            <person name="Frickenhaus S."/>
            <person name="Maumus F."/>
            <person name="Mcmullan M."/>
            <person name="Sanges R."/>
            <person name="Schmutz J."/>
            <person name="Toseland A."/>
            <person name="Valas R."/>
            <person name="Veluchamy A."/>
            <person name="Ward B.J."/>
            <person name="Allen A."/>
            <person name="Barry K."/>
            <person name="Falciatore A."/>
            <person name="Ferrante M."/>
            <person name="Fortunato A.E."/>
            <person name="Gloeckner G."/>
            <person name="Gruber A."/>
            <person name="Hipkin R."/>
            <person name="Janech M."/>
            <person name="Kroth P."/>
            <person name="Leese F."/>
            <person name="Lindquist E."/>
            <person name="Lyon B.R."/>
            <person name="Martin J."/>
            <person name="Mayer C."/>
            <person name="Parker M."/>
            <person name="Quesneville H."/>
            <person name="Raymond J."/>
            <person name="Uhlig C."/>
            <person name="Valentin K.U."/>
            <person name="Worden A.Z."/>
            <person name="Armbrust E.V."/>
            <person name="Bowler C."/>
            <person name="Green B."/>
            <person name="Moulton V."/>
            <person name="Van Oosterhout C."/>
            <person name="Grigoriev I."/>
        </authorList>
    </citation>
    <scope>NUCLEOTIDE SEQUENCE [LARGE SCALE GENOMIC DNA]</scope>
    <source>
        <strain evidence="11 12">CCMP1102</strain>
    </source>
</reference>
<dbReference type="InParanoid" id="A0A1E7FQP8"/>
<dbReference type="InterPro" id="IPR007863">
    <property type="entry name" value="Peptidase_M16_C"/>
</dbReference>
<dbReference type="FunFam" id="3.30.830.10:FF:000009">
    <property type="entry name" value="Presequence protease, mitochondrial"/>
    <property type="match status" value="1"/>
</dbReference>
<dbReference type="Proteomes" id="UP000095751">
    <property type="component" value="Unassembled WGS sequence"/>
</dbReference>
<dbReference type="InterPro" id="IPR011249">
    <property type="entry name" value="Metalloenz_LuxS/M16"/>
</dbReference>
<keyword evidence="7" id="KW-0862">Zinc</keyword>
<evidence type="ECO:0000256" key="1">
    <source>
        <dbReference type="ARBA" id="ARBA00001947"/>
    </source>
</evidence>
<comment type="similarity">
    <text evidence="3">Belongs to the peptidase M16 family. PreP subfamily.</text>
</comment>
<name>A0A1E7FQP8_9STRA</name>
<dbReference type="GO" id="GO:0016485">
    <property type="term" value="P:protein processing"/>
    <property type="evidence" value="ECO:0007669"/>
    <property type="project" value="TreeGrafter"/>
</dbReference>
<evidence type="ECO:0000256" key="4">
    <source>
        <dbReference type="ARBA" id="ARBA00022670"/>
    </source>
</evidence>
<evidence type="ECO:0000313" key="12">
    <source>
        <dbReference type="Proteomes" id="UP000095751"/>
    </source>
</evidence>
<dbReference type="GO" id="GO:0005739">
    <property type="term" value="C:mitochondrion"/>
    <property type="evidence" value="ECO:0007669"/>
    <property type="project" value="UniProtKB-SubCell"/>
</dbReference>
<keyword evidence="8" id="KW-0482">Metalloprotease</keyword>
<gene>
    <name evidence="11" type="ORF">FRACYDRAFT_205796</name>
</gene>
<dbReference type="InterPro" id="IPR055130">
    <property type="entry name" value="PreP_C"/>
</dbReference>
<evidence type="ECO:0000256" key="5">
    <source>
        <dbReference type="ARBA" id="ARBA00022723"/>
    </source>
</evidence>
<proteinExistence type="inferred from homology"/>
<evidence type="ECO:0000259" key="10">
    <source>
        <dbReference type="SMART" id="SM01264"/>
    </source>
</evidence>
<evidence type="ECO:0000256" key="8">
    <source>
        <dbReference type="ARBA" id="ARBA00023049"/>
    </source>
</evidence>
<keyword evidence="4" id="KW-0645">Protease</keyword>
<dbReference type="KEGG" id="fcy:FRACYDRAFT_205796"/>
<keyword evidence="5" id="KW-0479">Metal-binding</keyword>
<evidence type="ECO:0000256" key="3">
    <source>
        <dbReference type="ARBA" id="ARBA00007575"/>
    </source>
</evidence>
<dbReference type="EMBL" id="KV784354">
    <property type="protein sequence ID" value="OEU20476.1"/>
    <property type="molecule type" value="Genomic_DNA"/>
</dbReference>
<dbReference type="Pfam" id="PF05193">
    <property type="entry name" value="Peptidase_M16_C"/>
    <property type="match status" value="1"/>
</dbReference>
<comment type="cofactor">
    <cofactor evidence="1">
        <name>Zn(2+)</name>
        <dbReference type="ChEBI" id="CHEBI:29105"/>
    </cofactor>
</comment>
<dbReference type="SUPFAM" id="SSF63411">
    <property type="entry name" value="LuxS/MPP-like metallohydrolase"/>
    <property type="match status" value="4"/>
</dbReference>
<dbReference type="Gene3D" id="3.30.830.10">
    <property type="entry name" value="Metalloenzyme, LuxS/M16 peptidase-like"/>
    <property type="match status" value="4"/>
</dbReference>
<sequence>MSTAIVEESVDLKKKADVEHPAFEILNKDFVEEYGAAATLYRHKKSGAELLSVSTEDDNKVFGITFRTPPEDSTGVPHILEHSVLCGSKKYTTKDPFVQLLQGSLQTFLNAFTYPDRTCYVVASQNEKDFYNLISVYADAVFHPRAISDPMVHAQEGWHLELESKDDPLVYKGVVFNEMKGVYSSPDSLLGRESQRSIFPDNTYGVDSGGDPRVIPDLSFEQFADFHKKFYHPTNSRIYFSGDDDVATRLKMMDEVLDEFDFSPESKPGSTIVWQKKTYTEPRKEVHPYPIGEDQPETHMMNVNWLMNDEKLSSFDELTLGIMDHLLMGTSSSILYKALMESGLGEAITGGGLSDELLQATFSIGMKGIKAEDVPKLEQLIIDTIAKVAKEGFEADDIASSMNTIEFQLREFNTGSFPKGLSFMLGAMSKWLYDESPTDALKFEKPLAELKEKIAESGSQVFQDLIQKMLVDNSHRSTIEMQPSKTHESELLKEEKDRLEDIKKSLSDSDIDQIIETTNKLKELQSAEDSPEDRATIPSLELGDLKRETTEYPIEETKNENDSGVTVLRHEFGSTSGIAYAVLGIDLSSLSVEDIPLLPLMTSMMMETGAGDYDSVALSRRIGTDTGGVSVSVLNTAVHPEGADESAILEGNHLQTKLIVRGKATSDNAGELFSLMKIILSDAKFDAKSRVVEMLKETKASMEARIGGSGHMAINMRMKARYRVGGYIEEMMGGITQLETVKDLLVQAEEDWPSLLARLENMRSVILNEETCRDGMFLDITGDKSVLEKVQPSVDTFLKELPGSNTGKCLPNFYKDEHPWVAPVKKLMNEFAPIADEGFVVPTQVSYVGKSGLLFEEGEQSSGTSQVVSKFLRTGYLWDHVRVMGGAYGGFCTFSPYSGFFSFLSYRDPNLLKTLDIYDAAGDAVIAAAEQMRNDPDILSQTIIGTIGEMDGSLGPDQKGFTSLQRWLVNESPSYRQAFRDQILDTKPEDFDAFGERLKKIKDPSVAVVSSQSAFETAEKDGKKFNLKTIM</sequence>
<dbReference type="FunFam" id="3.30.830.10:FF:000034">
    <property type="entry name" value="presequence protease 1, chloroplastic/mitochondrial"/>
    <property type="match status" value="1"/>
</dbReference>
<keyword evidence="9" id="KW-0496">Mitochondrion</keyword>
<protein>
    <submittedName>
        <fullName evidence="11">M16C_assoc-domain-containing protein</fullName>
    </submittedName>
</protein>
<evidence type="ECO:0000256" key="2">
    <source>
        <dbReference type="ARBA" id="ARBA00004173"/>
    </source>
</evidence>
<accession>A0A1E7FQP8</accession>
<dbReference type="Pfam" id="PF00675">
    <property type="entry name" value="Peptidase_M16"/>
    <property type="match status" value="1"/>
</dbReference>
<evidence type="ECO:0000256" key="9">
    <source>
        <dbReference type="ARBA" id="ARBA00023128"/>
    </source>
</evidence>
<dbReference type="PANTHER" id="PTHR43016:SF13">
    <property type="entry name" value="PRESEQUENCE PROTEASE, MITOCHONDRIAL"/>
    <property type="match status" value="1"/>
</dbReference>
<organism evidence="11 12">
    <name type="scientific">Fragilariopsis cylindrus CCMP1102</name>
    <dbReference type="NCBI Taxonomy" id="635003"/>
    <lineage>
        <taxon>Eukaryota</taxon>
        <taxon>Sar</taxon>
        <taxon>Stramenopiles</taxon>
        <taxon>Ochrophyta</taxon>
        <taxon>Bacillariophyta</taxon>
        <taxon>Bacillariophyceae</taxon>
        <taxon>Bacillariophycidae</taxon>
        <taxon>Bacillariales</taxon>
        <taxon>Bacillariaceae</taxon>
        <taxon>Fragilariopsis</taxon>
    </lineage>
</organism>
<dbReference type="OrthoDB" id="10250783at2759"/>
<dbReference type="InterPro" id="IPR013578">
    <property type="entry name" value="Peptidase_M16C_assoc"/>
</dbReference>
<evidence type="ECO:0000313" key="11">
    <source>
        <dbReference type="EMBL" id="OEU20476.1"/>
    </source>
</evidence>
<keyword evidence="12" id="KW-1185">Reference proteome</keyword>
<dbReference type="AlphaFoldDB" id="A0A1E7FQP8"/>
<dbReference type="SMART" id="SM01264">
    <property type="entry name" value="M16C_associated"/>
    <property type="match status" value="1"/>
</dbReference>
<dbReference type="Pfam" id="PF08367">
    <property type="entry name" value="M16C_assoc"/>
    <property type="match status" value="1"/>
</dbReference>
<dbReference type="PANTHER" id="PTHR43016">
    <property type="entry name" value="PRESEQUENCE PROTEASE"/>
    <property type="match status" value="1"/>
</dbReference>
<dbReference type="GO" id="GO:0004222">
    <property type="term" value="F:metalloendopeptidase activity"/>
    <property type="evidence" value="ECO:0007669"/>
    <property type="project" value="TreeGrafter"/>
</dbReference>